<dbReference type="AlphaFoldDB" id="A0A0A9G459"/>
<evidence type="ECO:0000313" key="1">
    <source>
        <dbReference type="EMBL" id="JAE15423.1"/>
    </source>
</evidence>
<name>A0A0A9G459_ARUDO</name>
<organism evidence="1">
    <name type="scientific">Arundo donax</name>
    <name type="common">Giant reed</name>
    <name type="synonym">Donax arundinaceus</name>
    <dbReference type="NCBI Taxonomy" id="35708"/>
    <lineage>
        <taxon>Eukaryota</taxon>
        <taxon>Viridiplantae</taxon>
        <taxon>Streptophyta</taxon>
        <taxon>Embryophyta</taxon>
        <taxon>Tracheophyta</taxon>
        <taxon>Spermatophyta</taxon>
        <taxon>Magnoliopsida</taxon>
        <taxon>Liliopsida</taxon>
        <taxon>Poales</taxon>
        <taxon>Poaceae</taxon>
        <taxon>PACMAD clade</taxon>
        <taxon>Arundinoideae</taxon>
        <taxon>Arundineae</taxon>
        <taxon>Arundo</taxon>
    </lineage>
</organism>
<proteinExistence type="predicted"/>
<reference evidence="1" key="2">
    <citation type="journal article" date="2015" name="Data Brief">
        <title>Shoot transcriptome of the giant reed, Arundo donax.</title>
        <authorList>
            <person name="Barrero R.A."/>
            <person name="Guerrero F.D."/>
            <person name="Moolhuijzen P."/>
            <person name="Goolsby J.A."/>
            <person name="Tidwell J."/>
            <person name="Bellgard S.E."/>
            <person name="Bellgard M.I."/>
        </authorList>
    </citation>
    <scope>NUCLEOTIDE SEQUENCE</scope>
    <source>
        <tissue evidence="1">Shoot tissue taken approximately 20 cm above the soil surface</tissue>
    </source>
</reference>
<sequence length="21" mass="2338">MYGLVPVEVEVSPTFSSDCFM</sequence>
<accession>A0A0A9G459</accession>
<reference evidence="1" key="1">
    <citation type="submission" date="2014-09" db="EMBL/GenBank/DDBJ databases">
        <authorList>
            <person name="Magalhaes I.L.F."/>
            <person name="Oliveira U."/>
            <person name="Santos F.R."/>
            <person name="Vidigal T.H.D.A."/>
            <person name="Brescovit A.D."/>
            <person name="Santos A.J."/>
        </authorList>
    </citation>
    <scope>NUCLEOTIDE SEQUENCE</scope>
    <source>
        <tissue evidence="1">Shoot tissue taken approximately 20 cm above the soil surface</tissue>
    </source>
</reference>
<protein>
    <submittedName>
        <fullName evidence="1">Uncharacterized protein</fullName>
    </submittedName>
</protein>
<dbReference type="EMBL" id="GBRH01182473">
    <property type="protein sequence ID" value="JAE15423.1"/>
    <property type="molecule type" value="Transcribed_RNA"/>
</dbReference>